<dbReference type="PANTHER" id="PTHR33204:SF39">
    <property type="entry name" value="TRANSCRIPTIONAL REGULATORY PROTEIN"/>
    <property type="match status" value="1"/>
</dbReference>
<keyword evidence="3" id="KW-0804">Transcription</keyword>
<keyword evidence="1" id="KW-0805">Transcription regulation</keyword>
<accession>A0A3S9ND69</accession>
<proteinExistence type="predicted"/>
<feature type="domain" description="HTH hxlR-type" evidence="5">
    <location>
        <begin position="13"/>
        <end position="112"/>
    </location>
</feature>
<dbReference type="CDD" id="cd00090">
    <property type="entry name" value="HTH_ARSR"/>
    <property type="match status" value="1"/>
</dbReference>
<evidence type="ECO:0000313" key="6">
    <source>
        <dbReference type="EMBL" id="AZQ53543.1"/>
    </source>
</evidence>
<dbReference type="Pfam" id="PF01638">
    <property type="entry name" value="HxlR"/>
    <property type="match status" value="1"/>
</dbReference>
<dbReference type="PROSITE" id="PS51118">
    <property type="entry name" value="HTH_HXLR"/>
    <property type="match status" value="1"/>
</dbReference>
<evidence type="ECO:0000259" key="5">
    <source>
        <dbReference type="PROSITE" id="PS51118"/>
    </source>
</evidence>
<dbReference type="Proteomes" id="UP000277191">
    <property type="component" value="Chromosome 2"/>
</dbReference>
<organism evidence="6 7">
    <name type="scientific">Burkholderia cenocepacia</name>
    <dbReference type="NCBI Taxonomy" id="95486"/>
    <lineage>
        <taxon>Bacteria</taxon>
        <taxon>Pseudomonadati</taxon>
        <taxon>Pseudomonadota</taxon>
        <taxon>Betaproteobacteria</taxon>
        <taxon>Burkholderiales</taxon>
        <taxon>Burkholderiaceae</taxon>
        <taxon>Burkholderia</taxon>
        <taxon>Burkholderia cepacia complex</taxon>
    </lineage>
</organism>
<name>A0A3S9ND69_9BURK</name>
<dbReference type="InterPro" id="IPR002577">
    <property type="entry name" value="HTH_HxlR"/>
</dbReference>
<dbReference type="InterPro" id="IPR011991">
    <property type="entry name" value="ArsR-like_HTH"/>
</dbReference>
<evidence type="ECO:0000256" key="2">
    <source>
        <dbReference type="ARBA" id="ARBA00023125"/>
    </source>
</evidence>
<gene>
    <name evidence="6" type="ORF">D5R55_21695</name>
</gene>
<dbReference type="PANTHER" id="PTHR33204">
    <property type="entry name" value="TRANSCRIPTIONAL REGULATOR, MARR FAMILY"/>
    <property type="match status" value="1"/>
</dbReference>
<dbReference type="AlphaFoldDB" id="A0A3S9ND69"/>
<evidence type="ECO:0000256" key="1">
    <source>
        <dbReference type="ARBA" id="ARBA00023015"/>
    </source>
</evidence>
<dbReference type="SUPFAM" id="SSF46785">
    <property type="entry name" value="Winged helix' DNA-binding domain"/>
    <property type="match status" value="1"/>
</dbReference>
<sequence>MDMPTQPGVSTRCHEVGKVLAIVGDKWTVMIVRVLVERPRRFNEIKRTIGGISQQMLTRTLRALERDGMVSRTVYPTVPPQVEYALTPLGQALAVPVRALGAWAGEHLEEIENNRARYDEGKHAPAKRSGSEQA</sequence>
<dbReference type="InterPro" id="IPR036388">
    <property type="entry name" value="WH-like_DNA-bd_sf"/>
</dbReference>
<reference evidence="6 7" key="1">
    <citation type="submission" date="2018-12" db="EMBL/GenBank/DDBJ databases">
        <title>Cadmium resistance mechanism in endophytic bacteria Burkholderia cenocepacia YG-3.</title>
        <authorList>
            <person name="Zhang X."/>
            <person name="Wang X."/>
            <person name="Zhu Y."/>
        </authorList>
    </citation>
    <scope>NUCLEOTIDE SEQUENCE [LARGE SCALE GENOMIC DNA]</scope>
    <source>
        <strain evidence="6 7">YG-3</strain>
    </source>
</reference>
<dbReference type="GO" id="GO:0006355">
    <property type="term" value="P:regulation of DNA-templated transcription"/>
    <property type="evidence" value="ECO:0007669"/>
    <property type="project" value="UniProtKB-ARBA"/>
</dbReference>
<dbReference type="EMBL" id="CP034546">
    <property type="protein sequence ID" value="AZQ53543.1"/>
    <property type="molecule type" value="Genomic_DNA"/>
</dbReference>
<evidence type="ECO:0000256" key="3">
    <source>
        <dbReference type="ARBA" id="ARBA00023163"/>
    </source>
</evidence>
<dbReference type="InterPro" id="IPR036390">
    <property type="entry name" value="WH_DNA-bd_sf"/>
</dbReference>
<dbReference type="Gene3D" id="1.10.10.10">
    <property type="entry name" value="Winged helix-like DNA-binding domain superfamily/Winged helix DNA-binding domain"/>
    <property type="match status" value="1"/>
</dbReference>
<feature type="region of interest" description="Disordered" evidence="4">
    <location>
        <begin position="115"/>
        <end position="134"/>
    </location>
</feature>
<evidence type="ECO:0000256" key="4">
    <source>
        <dbReference type="SAM" id="MobiDB-lite"/>
    </source>
</evidence>
<protein>
    <submittedName>
        <fullName evidence="6">Transcriptional regulator</fullName>
    </submittedName>
</protein>
<keyword evidence="2" id="KW-0238">DNA-binding</keyword>
<dbReference type="GO" id="GO:0003677">
    <property type="term" value="F:DNA binding"/>
    <property type="evidence" value="ECO:0007669"/>
    <property type="project" value="UniProtKB-KW"/>
</dbReference>
<evidence type="ECO:0000313" key="7">
    <source>
        <dbReference type="Proteomes" id="UP000277191"/>
    </source>
</evidence>
<dbReference type="RefSeq" id="WP_126365595.1">
    <property type="nucleotide sequence ID" value="NZ_CP034546.1"/>
</dbReference>